<name>M7BQ95_CHEMY</name>
<keyword evidence="2" id="KW-1185">Reference proteome</keyword>
<dbReference type="Proteomes" id="UP000031443">
    <property type="component" value="Unassembled WGS sequence"/>
</dbReference>
<evidence type="ECO:0000313" key="1">
    <source>
        <dbReference type="EMBL" id="EMP37870.1"/>
    </source>
</evidence>
<gene>
    <name evidence="1" type="ORF">UY3_04935</name>
</gene>
<evidence type="ECO:0000313" key="2">
    <source>
        <dbReference type="Proteomes" id="UP000031443"/>
    </source>
</evidence>
<organism evidence="1 2">
    <name type="scientific">Chelonia mydas</name>
    <name type="common">Green sea-turtle</name>
    <name type="synonym">Chelonia agassizi</name>
    <dbReference type="NCBI Taxonomy" id="8469"/>
    <lineage>
        <taxon>Eukaryota</taxon>
        <taxon>Metazoa</taxon>
        <taxon>Chordata</taxon>
        <taxon>Craniata</taxon>
        <taxon>Vertebrata</taxon>
        <taxon>Euteleostomi</taxon>
        <taxon>Archelosauria</taxon>
        <taxon>Testudinata</taxon>
        <taxon>Testudines</taxon>
        <taxon>Cryptodira</taxon>
        <taxon>Durocryptodira</taxon>
        <taxon>Americhelydia</taxon>
        <taxon>Chelonioidea</taxon>
        <taxon>Cheloniidae</taxon>
        <taxon>Chelonia</taxon>
    </lineage>
</organism>
<sequence>MKAMPEVWQKWELHPGLWAGLHYSWDRRSEIDPPVVDLAGLVKTPPLNRLQITLYSTCDEKSKTNTAATLKPVKVLKVAFRSPGMEGFK</sequence>
<accession>M7BQ95</accession>
<dbReference type="AlphaFoldDB" id="M7BQ95"/>
<proteinExistence type="predicted"/>
<protein>
    <submittedName>
        <fullName evidence="1">Uncharacterized protein</fullName>
    </submittedName>
</protein>
<reference evidence="2" key="1">
    <citation type="journal article" date="2013" name="Nat. Genet.">
        <title>The draft genomes of soft-shell turtle and green sea turtle yield insights into the development and evolution of the turtle-specific body plan.</title>
        <authorList>
            <person name="Wang Z."/>
            <person name="Pascual-Anaya J."/>
            <person name="Zadissa A."/>
            <person name="Li W."/>
            <person name="Niimura Y."/>
            <person name="Huang Z."/>
            <person name="Li C."/>
            <person name="White S."/>
            <person name="Xiong Z."/>
            <person name="Fang D."/>
            <person name="Wang B."/>
            <person name="Ming Y."/>
            <person name="Chen Y."/>
            <person name="Zheng Y."/>
            <person name="Kuraku S."/>
            <person name="Pignatelli M."/>
            <person name="Herrero J."/>
            <person name="Beal K."/>
            <person name="Nozawa M."/>
            <person name="Li Q."/>
            <person name="Wang J."/>
            <person name="Zhang H."/>
            <person name="Yu L."/>
            <person name="Shigenobu S."/>
            <person name="Wang J."/>
            <person name="Liu J."/>
            <person name="Flicek P."/>
            <person name="Searle S."/>
            <person name="Wang J."/>
            <person name="Kuratani S."/>
            <person name="Yin Y."/>
            <person name="Aken B."/>
            <person name="Zhang G."/>
            <person name="Irie N."/>
        </authorList>
    </citation>
    <scope>NUCLEOTIDE SEQUENCE [LARGE SCALE GENOMIC DNA]</scope>
</reference>
<dbReference type="EMBL" id="KB521139">
    <property type="protein sequence ID" value="EMP37870.1"/>
    <property type="molecule type" value="Genomic_DNA"/>
</dbReference>